<sequence>MDSFQSLSSNFGRNPLSDLAEMACMKKALPFLLMVLLQIGLAGMDILTKDALNKGMSIYVLSVYRHGVISTSLKKHNSPVIAQNLFNLGMKYTTATFAIALYNTLPAVTFILALIFRLESVKLQSIRSAAKVVGTVTTVGGIMVMTLVKGPALDLFWTNGPSAHNTVGTDIHSSIKGAVLVTIGCFSYA</sequence>
<proteinExistence type="predicted"/>
<reference evidence="7" key="1">
    <citation type="journal article" date="2011" name="Nat. Genet.">
        <title>The Arabidopsis lyrata genome sequence and the basis of rapid genome size change.</title>
        <authorList>
            <person name="Hu T.T."/>
            <person name="Pattyn P."/>
            <person name="Bakker E.G."/>
            <person name="Cao J."/>
            <person name="Cheng J.-F."/>
            <person name="Clark R.M."/>
            <person name="Fahlgren N."/>
            <person name="Fawcett J.A."/>
            <person name="Grimwood J."/>
            <person name="Gundlach H."/>
            <person name="Haberer G."/>
            <person name="Hollister J.D."/>
            <person name="Ossowski S."/>
            <person name="Ottilar R.P."/>
            <person name="Salamov A.A."/>
            <person name="Schneeberger K."/>
            <person name="Spannagl M."/>
            <person name="Wang X."/>
            <person name="Yang L."/>
            <person name="Nasrallah M.E."/>
            <person name="Bergelson J."/>
            <person name="Carrington J.C."/>
            <person name="Gaut B.S."/>
            <person name="Schmutz J."/>
            <person name="Mayer K.F.X."/>
            <person name="Van de Peer Y."/>
            <person name="Grigoriev I.V."/>
            <person name="Nordborg M."/>
            <person name="Weigel D."/>
            <person name="Guo Y.-L."/>
        </authorList>
    </citation>
    <scope>NUCLEOTIDE SEQUENCE [LARGE SCALE GENOMIC DNA]</scope>
    <source>
        <strain evidence="7">cv. MN47</strain>
    </source>
</reference>
<dbReference type="eggNOG" id="ENOG502QUF7">
    <property type="taxonomic scope" value="Eukaryota"/>
</dbReference>
<keyword evidence="4 5" id="KW-0472">Membrane</keyword>
<feature type="non-terminal residue" evidence="6">
    <location>
        <position position="189"/>
    </location>
</feature>
<evidence type="ECO:0000256" key="2">
    <source>
        <dbReference type="ARBA" id="ARBA00022692"/>
    </source>
</evidence>
<evidence type="ECO:0000256" key="4">
    <source>
        <dbReference type="ARBA" id="ARBA00023136"/>
    </source>
</evidence>
<dbReference type="GO" id="GO:0022857">
    <property type="term" value="F:transmembrane transporter activity"/>
    <property type="evidence" value="ECO:0007669"/>
    <property type="project" value="InterPro"/>
</dbReference>
<evidence type="ECO:0000256" key="5">
    <source>
        <dbReference type="SAM" id="Phobius"/>
    </source>
</evidence>
<accession>D7LJT3</accession>
<evidence type="ECO:0000313" key="6">
    <source>
        <dbReference type="EMBL" id="EFH57766.1"/>
    </source>
</evidence>
<feature type="transmembrane region" description="Helical" evidence="5">
    <location>
        <begin position="95"/>
        <end position="116"/>
    </location>
</feature>
<dbReference type="Gramene" id="Al_scaffold_0004_2268">
    <property type="protein sequence ID" value="Al_scaffold_0004_2268"/>
    <property type="gene ID" value="Al_scaffold_0004_2268"/>
</dbReference>
<dbReference type="InterPro" id="IPR037185">
    <property type="entry name" value="EmrE-like"/>
</dbReference>
<keyword evidence="2 5" id="KW-0812">Transmembrane</keyword>
<dbReference type="EMBL" id="GL348716">
    <property type="protein sequence ID" value="EFH57766.1"/>
    <property type="molecule type" value="Genomic_DNA"/>
</dbReference>
<name>D7LJT3_ARALL</name>
<dbReference type="SUPFAM" id="SSF103481">
    <property type="entry name" value="Multidrug resistance efflux transporter EmrE"/>
    <property type="match status" value="1"/>
</dbReference>
<feature type="transmembrane region" description="Helical" evidence="5">
    <location>
        <begin position="128"/>
        <end position="148"/>
    </location>
</feature>
<dbReference type="GO" id="GO:0016020">
    <property type="term" value="C:membrane"/>
    <property type="evidence" value="ECO:0007669"/>
    <property type="project" value="InterPro"/>
</dbReference>
<dbReference type="STRING" id="81972.D7LJT3"/>
<protein>
    <submittedName>
        <fullName evidence="6">Predicted protein</fullName>
    </submittedName>
</protein>
<dbReference type="AlphaFoldDB" id="D7LJT3"/>
<feature type="transmembrane region" description="Helical" evidence="5">
    <location>
        <begin position="28"/>
        <end position="47"/>
    </location>
</feature>
<keyword evidence="3 5" id="KW-1133">Transmembrane helix</keyword>
<evidence type="ECO:0000256" key="1">
    <source>
        <dbReference type="ARBA" id="ARBA00004141"/>
    </source>
</evidence>
<dbReference type="HOGENOM" id="CLU_025359_4_3_1"/>
<evidence type="ECO:0000256" key="3">
    <source>
        <dbReference type="ARBA" id="ARBA00022989"/>
    </source>
</evidence>
<keyword evidence="7" id="KW-1185">Reference proteome</keyword>
<evidence type="ECO:0000313" key="7">
    <source>
        <dbReference type="Proteomes" id="UP000008694"/>
    </source>
</evidence>
<comment type="subcellular location">
    <subcellularLocation>
        <location evidence="1">Membrane</location>
        <topology evidence="1">Multi-pass membrane protein</topology>
    </subcellularLocation>
</comment>
<gene>
    <name evidence="6" type="ORF">ARALYDRAFT_669549</name>
</gene>
<dbReference type="Proteomes" id="UP000008694">
    <property type="component" value="Unassembled WGS sequence"/>
</dbReference>
<dbReference type="InterPro" id="IPR030184">
    <property type="entry name" value="WAT1-related"/>
</dbReference>
<dbReference type="PANTHER" id="PTHR31218">
    <property type="entry name" value="WAT1-RELATED PROTEIN"/>
    <property type="match status" value="1"/>
</dbReference>
<organism evidence="7">
    <name type="scientific">Arabidopsis lyrata subsp. lyrata</name>
    <name type="common">Lyre-leaved rock-cress</name>
    <dbReference type="NCBI Taxonomy" id="81972"/>
    <lineage>
        <taxon>Eukaryota</taxon>
        <taxon>Viridiplantae</taxon>
        <taxon>Streptophyta</taxon>
        <taxon>Embryophyta</taxon>
        <taxon>Tracheophyta</taxon>
        <taxon>Spermatophyta</taxon>
        <taxon>Magnoliopsida</taxon>
        <taxon>eudicotyledons</taxon>
        <taxon>Gunneridae</taxon>
        <taxon>Pentapetalae</taxon>
        <taxon>rosids</taxon>
        <taxon>malvids</taxon>
        <taxon>Brassicales</taxon>
        <taxon>Brassicaceae</taxon>
        <taxon>Camelineae</taxon>
        <taxon>Arabidopsis</taxon>
    </lineage>
</organism>